<keyword evidence="3" id="KW-0406">Ion transport</keyword>
<evidence type="ECO:0000313" key="2">
    <source>
        <dbReference type="EMBL" id="EGV92841.1"/>
    </source>
</evidence>
<evidence type="ECO:0000313" key="3">
    <source>
        <dbReference type="EMBL" id="ERE84283.1"/>
    </source>
</evidence>
<accession>G3HHF1</accession>
<evidence type="ECO:0000313" key="4">
    <source>
        <dbReference type="Proteomes" id="UP000001075"/>
    </source>
</evidence>
<reference evidence="3" key="4">
    <citation type="submission" date="2013-03" db="EMBL/GenBank/DDBJ databases">
        <title>Chinese hamster genome sequenced from sorted chromosomes.</title>
        <authorList>
            <person name="Brinkrolf K."/>
            <person name="Rupp O."/>
            <person name="Laux H."/>
            <person name="Kollin F."/>
            <person name="Ernst W."/>
            <person name="Linke B."/>
            <person name="Kofler R."/>
            <person name="Romand S."/>
            <person name="Hesse F."/>
            <person name="Budach W.E."/>
            <person name="Galosy S."/>
            <person name="Muller D."/>
            <person name="Noll T."/>
            <person name="Wienberg J."/>
            <person name="Jostock T."/>
            <person name="Leonard M."/>
            <person name="Grillari J."/>
            <person name="Tauch A."/>
            <person name="Goesmann A."/>
            <person name="Helk B."/>
            <person name="Mott J.E."/>
            <person name="Puehler A."/>
            <person name="Borth N."/>
        </authorList>
    </citation>
    <scope>NUCLEOTIDE SEQUENCE</scope>
    <source>
        <strain evidence="3">17A/GY</strain>
    </source>
</reference>
<evidence type="ECO:0000256" key="1">
    <source>
        <dbReference type="SAM" id="MobiDB-lite"/>
    </source>
</evidence>
<dbReference type="EMBL" id="KE668099">
    <property type="protein sequence ID" value="ERE84283.1"/>
    <property type="molecule type" value="Genomic_DNA"/>
</dbReference>
<protein>
    <submittedName>
        <fullName evidence="3">Small conductance calcium-activated potassium channel protein 2</fullName>
    </submittedName>
</protein>
<dbReference type="Proteomes" id="UP000001075">
    <property type="component" value="Unassembled WGS sequence"/>
</dbReference>
<name>G3HHF1_CRIGR</name>
<sequence>MKSRPEGMKIGDLAPHLPAVTFWWILSHPLPAATLRTAASPHPHHTTWTKQKIWPRGTRCRTDSLTNSAMTAAQIQGFELASSNIYPIHELLELKEGQVLRIQSSGSPQGNNRTSERSPGSIQY</sequence>
<evidence type="ECO:0000313" key="5">
    <source>
        <dbReference type="Proteomes" id="UP000030759"/>
    </source>
</evidence>
<keyword evidence="3" id="KW-0407">Ion channel</keyword>
<reference evidence="2" key="2">
    <citation type="submission" date="2011-08" db="EMBL/GenBank/DDBJ databases">
        <title>The genomic sequence of the Chinese hamster ovary CHO-K1 cell line.</title>
        <authorList>
            <person name="Xu X."/>
            <person name="Nagarajan H."/>
            <person name="Lewis N.E."/>
            <person name="Pan S."/>
            <person name="Cai Z."/>
            <person name="Liu X."/>
            <person name="Chen W."/>
            <person name="Xie M."/>
            <person name="Wang W."/>
            <person name="Hammond S."/>
            <person name="Andersen M.R."/>
            <person name="Neff N."/>
            <person name="Passarelli B."/>
            <person name="Koh W."/>
            <person name="Fan C.H."/>
            <person name="Wang J."/>
            <person name="Gui Y."/>
            <person name="Lee K.H."/>
            <person name="Betenbaugh M.J."/>
            <person name="Quake S.R."/>
            <person name="Famili I."/>
            <person name="Palsson B.O."/>
            <person name="Wang J."/>
        </authorList>
    </citation>
    <scope>NUCLEOTIDE SEQUENCE</scope>
</reference>
<dbReference type="EMBL" id="JH000378">
    <property type="protein sequence ID" value="EGV92841.1"/>
    <property type="molecule type" value="Genomic_DNA"/>
</dbReference>
<dbReference type="AlphaFoldDB" id="G3HHF1"/>
<proteinExistence type="predicted"/>
<feature type="region of interest" description="Disordered" evidence="1">
    <location>
        <begin position="102"/>
        <end position="124"/>
    </location>
</feature>
<organism evidence="2 4">
    <name type="scientific">Cricetulus griseus</name>
    <name type="common">Chinese hamster</name>
    <name type="synonym">Cricetulus barabensis griseus</name>
    <dbReference type="NCBI Taxonomy" id="10029"/>
    <lineage>
        <taxon>Eukaryota</taxon>
        <taxon>Metazoa</taxon>
        <taxon>Chordata</taxon>
        <taxon>Craniata</taxon>
        <taxon>Vertebrata</taxon>
        <taxon>Euteleostomi</taxon>
        <taxon>Mammalia</taxon>
        <taxon>Eutheria</taxon>
        <taxon>Euarchontoglires</taxon>
        <taxon>Glires</taxon>
        <taxon>Rodentia</taxon>
        <taxon>Myomorpha</taxon>
        <taxon>Muroidea</taxon>
        <taxon>Cricetidae</taxon>
        <taxon>Cricetinae</taxon>
        <taxon>Cricetulus</taxon>
    </lineage>
</organism>
<gene>
    <name evidence="3" type="ORF">H671_2g6091</name>
    <name evidence="2" type="ORF">I79_010052</name>
</gene>
<dbReference type="GO" id="GO:0034220">
    <property type="term" value="P:monoatomic ion transmembrane transport"/>
    <property type="evidence" value="ECO:0007669"/>
    <property type="project" value="UniProtKB-KW"/>
</dbReference>
<dbReference type="Proteomes" id="UP000030759">
    <property type="component" value="Unassembled WGS sequence"/>
</dbReference>
<keyword evidence="3" id="KW-0813">Transport</keyword>
<reference evidence="5" key="3">
    <citation type="journal article" date="2013" name="Nat. Biotechnol.">
        <title>Chinese hamster genome sequenced from sorted chromosomes.</title>
        <authorList>
            <person name="Brinkrolf K."/>
            <person name="Rupp O."/>
            <person name="Laux H."/>
            <person name="Kollin F."/>
            <person name="Ernst W."/>
            <person name="Linke B."/>
            <person name="Kofler R."/>
            <person name="Romand S."/>
            <person name="Hesse F."/>
            <person name="Budach W.E."/>
            <person name="Galosy S."/>
            <person name="Muller D."/>
            <person name="Noll T."/>
            <person name="Wienberg J."/>
            <person name="Jostock T."/>
            <person name="Leonard M."/>
            <person name="Grillari J."/>
            <person name="Tauch A."/>
            <person name="Goesmann A."/>
            <person name="Helk B."/>
            <person name="Mott J.E."/>
            <person name="Puhler A."/>
            <person name="Borth N."/>
        </authorList>
    </citation>
    <scope>NUCLEOTIDE SEQUENCE [LARGE SCALE GENOMIC DNA]</scope>
    <source>
        <strain evidence="5">17A/GY</strain>
    </source>
</reference>
<reference evidence="4" key="1">
    <citation type="journal article" date="2011" name="Nat. Biotechnol.">
        <title>The genomic sequence of the Chinese hamster ovary (CHO)-K1 cell line.</title>
        <authorList>
            <person name="Xu X."/>
            <person name="Nagarajan H."/>
            <person name="Lewis N.E."/>
            <person name="Pan S."/>
            <person name="Cai Z."/>
            <person name="Liu X."/>
            <person name="Chen W."/>
            <person name="Xie M."/>
            <person name="Wang W."/>
            <person name="Hammond S."/>
            <person name="Andersen M.R."/>
            <person name="Neff N."/>
            <person name="Passarelli B."/>
            <person name="Koh W."/>
            <person name="Fan H.C."/>
            <person name="Wang J."/>
            <person name="Gui Y."/>
            <person name="Lee K.H."/>
            <person name="Betenbaugh M.J."/>
            <person name="Quake S.R."/>
            <person name="Famili I."/>
            <person name="Palsson B.O."/>
            <person name="Wang J."/>
        </authorList>
    </citation>
    <scope>NUCLEOTIDE SEQUENCE [LARGE SCALE GENOMIC DNA]</scope>
    <source>
        <strain evidence="4">CHO K1 cell line</strain>
    </source>
</reference>